<dbReference type="Gene3D" id="1.10.150.240">
    <property type="entry name" value="Putative phosphatase, domain 2"/>
    <property type="match status" value="1"/>
</dbReference>
<dbReference type="PANTHER" id="PTHR46193">
    <property type="entry name" value="6-PHOSPHOGLUCONATE PHOSPHATASE"/>
    <property type="match status" value="1"/>
</dbReference>
<dbReference type="EC" id="5.4.2.6" evidence="6"/>
<dbReference type="Proteomes" id="UP001057134">
    <property type="component" value="Chromosome"/>
</dbReference>
<gene>
    <name evidence="6" type="primary">yvdM_1</name>
    <name evidence="6" type="ORF">SK3146_00723</name>
</gene>
<evidence type="ECO:0000256" key="2">
    <source>
        <dbReference type="ARBA" id="ARBA00006171"/>
    </source>
</evidence>
<organism evidence="6 7">
    <name type="scientific">Paenibacillus konkukensis</name>
    <dbReference type="NCBI Taxonomy" id="2020716"/>
    <lineage>
        <taxon>Bacteria</taxon>
        <taxon>Bacillati</taxon>
        <taxon>Bacillota</taxon>
        <taxon>Bacilli</taxon>
        <taxon>Bacillales</taxon>
        <taxon>Paenibacillaceae</taxon>
        <taxon>Paenibacillus</taxon>
    </lineage>
</organism>
<dbReference type="CDD" id="cd16423">
    <property type="entry name" value="HAD_BPGM-like"/>
    <property type="match status" value="1"/>
</dbReference>
<sequence length="223" mass="24053">MKAVIFDMDGVLINSEPLHFKVEQMAFNRLGIPADMEELESYVGMTNPDMWSRVKEKHNLEASLEELIEWQVQMKLNELQQSAEGPIDGVPELLGLLKDRRIAVGLASSSPKSFILAVLDKLGIAEYFSAVVSGEEVGKGKPAPDVYLRAAALLGVAPTDCVAVEDSRHGVRAAQAAGMKCIGFQNADSGSQDVSAAEAVVSSIREITPGVLLRLGMEAREND</sequence>
<evidence type="ECO:0000256" key="3">
    <source>
        <dbReference type="ARBA" id="ARBA00022723"/>
    </source>
</evidence>
<dbReference type="InterPro" id="IPR023214">
    <property type="entry name" value="HAD_sf"/>
</dbReference>
<name>A0ABY4RGU6_9BACL</name>
<dbReference type="GO" id="GO:0008801">
    <property type="term" value="F:beta-phosphoglucomutase activity"/>
    <property type="evidence" value="ECO:0007669"/>
    <property type="project" value="UniProtKB-EC"/>
</dbReference>
<reference evidence="6" key="1">
    <citation type="submission" date="2018-02" db="EMBL/GenBank/DDBJ databases">
        <authorList>
            <person name="Kim S.-K."/>
            <person name="Jung H.-I."/>
            <person name="Lee S.-W."/>
        </authorList>
    </citation>
    <scope>NUCLEOTIDE SEQUENCE</scope>
    <source>
        <strain evidence="6">SK3146</strain>
    </source>
</reference>
<keyword evidence="4" id="KW-0460">Magnesium</keyword>
<comment type="cofactor">
    <cofactor evidence="1">
        <name>Mg(2+)</name>
        <dbReference type="ChEBI" id="CHEBI:18420"/>
    </cofactor>
</comment>
<dbReference type="RefSeq" id="WP_249863796.1">
    <property type="nucleotide sequence ID" value="NZ_CP027059.1"/>
</dbReference>
<accession>A0ABY4RGU6</accession>
<evidence type="ECO:0000256" key="1">
    <source>
        <dbReference type="ARBA" id="ARBA00001946"/>
    </source>
</evidence>
<dbReference type="SFLD" id="SFLDG01135">
    <property type="entry name" value="C1.5.6:_HAD__Beta-PGM__Phospha"/>
    <property type="match status" value="1"/>
</dbReference>
<dbReference type="InterPro" id="IPR051600">
    <property type="entry name" value="Beta-PGM-like"/>
</dbReference>
<dbReference type="Gene3D" id="3.40.50.1000">
    <property type="entry name" value="HAD superfamily/HAD-like"/>
    <property type="match status" value="1"/>
</dbReference>
<proteinExistence type="inferred from homology"/>
<dbReference type="SFLD" id="SFLDS00003">
    <property type="entry name" value="Haloacid_Dehalogenase"/>
    <property type="match status" value="1"/>
</dbReference>
<dbReference type="InterPro" id="IPR023198">
    <property type="entry name" value="PGP-like_dom2"/>
</dbReference>
<evidence type="ECO:0000313" key="6">
    <source>
        <dbReference type="EMBL" id="UQZ81567.1"/>
    </source>
</evidence>
<dbReference type="NCBIfam" id="TIGR01509">
    <property type="entry name" value="HAD-SF-IA-v3"/>
    <property type="match status" value="1"/>
</dbReference>
<dbReference type="SUPFAM" id="SSF56784">
    <property type="entry name" value="HAD-like"/>
    <property type="match status" value="1"/>
</dbReference>
<dbReference type="InterPro" id="IPR036412">
    <property type="entry name" value="HAD-like_sf"/>
</dbReference>
<reference evidence="6" key="2">
    <citation type="journal article" date="2021" name="J Anim Sci Technol">
        <title>Complete genome sequence of Paenibacillus konkukensis sp. nov. SK3146 as a potential probiotic strain.</title>
        <authorList>
            <person name="Jung H.I."/>
            <person name="Park S."/>
            <person name="Niu K.M."/>
            <person name="Lee S.W."/>
            <person name="Kothari D."/>
            <person name="Yi K.J."/>
            <person name="Kim S.K."/>
        </authorList>
    </citation>
    <scope>NUCLEOTIDE SEQUENCE</scope>
    <source>
        <strain evidence="6">SK3146</strain>
    </source>
</reference>
<dbReference type="SFLD" id="SFLDG01129">
    <property type="entry name" value="C1.5:_HAD__Beta-PGM__Phosphata"/>
    <property type="match status" value="1"/>
</dbReference>
<evidence type="ECO:0000256" key="4">
    <source>
        <dbReference type="ARBA" id="ARBA00022842"/>
    </source>
</evidence>
<evidence type="ECO:0000313" key="7">
    <source>
        <dbReference type="Proteomes" id="UP001057134"/>
    </source>
</evidence>
<keyword evidence="7" id="KW-1185">Reference proteome</keyword>
<keyword evidence="3" id="KW-0479">Metal-binding</keyword>
<dbReference type="EMBL" id="CP027059">
    <property type="protein sequence ID" value="UQZ81567.1"/>
    <property type="molecule type" value="Genomic_DNA"/>
</dbReference>
<dbReference type="PANTHER" id="PTHR46193:SF18">
    <property type="entry name" value="HEXITOL PHOSPHATASE B"/>
    <property type="match status" value="1"/>
</dbReference>
<keyword evidence="6" id="KW-0413">Isomerase</keyword>
<evidence type="ECO:0000256" key="5">
    <source>
        <dbReference type="ARBA" id="ARBA00023277"/>
    </source>
</evidence>
<comment type="similarity">
    <text evidence="2">Belongs to the HAD-like hydrolase superfamily. CbbY/CbbZ/Gph/YieH family.</text>
</comment>
<dbReference type="Pfam" id="PF00702">
    <property type="entry name" value="Hydrolase"/>
    <property type="match status" value="1"/>
</dbReference>
<dbReference type="NCBIfam" id="TIGR01549">
    <property type="entry name" value="HAD-SF-IA-v1"/>
    <property type="match status" value="1"/>
</dbReference>
<dbReference type="InterPro" id="IPR006439">
    <property type="entry name" value="HAD-SF_hydro_IA"/>
</dbReference>
<keyword evidence="5" id="KW-0119">Carbohydrate metabolism</keyword>
<protein>
    <submittedName>
        <fullName evidence="6">Beta-phosphoglucomutase</fullName>
        <ecNumber evidence="6">5.4.2.6</ecNumber>
    </submittedName>
</protein>